<dbReference type="SUPFAM" id="SSF52821">
    <property type="entry name" value="Rhodanese/Cell cycle control phosphatase"/>
    <property type="match status" value="2"/>
</dbReference>
<feature type="domain" description="Rhodanese" evidence="3">
    <location>
        <begin position="18"/>
        <end position="177"/>
    </location>
</feature>
<dbReference type="Gene3D" id="3.40.250.10">
    <property type="entry name" value="Rhodanese-like domain"/>
    <property type="match status" value="2"/>
</dbReference>
<keyword evidence="2" id="KW-0812">Transmembrane</keyword>
<reference evidence="4 5" key="1">
    <citation type="submission" date="2021-02" db="EMBL/GenBank/DDBJ databases">
        <title>Plant Genome Project.</title>
        <authorList>
            <person name="Zhang R.-G."/>
        </authorList>
    </citation>
    <scope>NUCLEOTIDE SEQUENCE [LARGE SCALE GENOMIC DNA]</scope>
    <source>
        <tissue evidence="4">Leaves</tissue>
    </source>
</reference>
<evidence type="ECO:0000256" key="1">
    <source>
        <dbReference type="SAM" id="MobiDB-lite"/>
    </source>
</evidence>
<keyword evidence="2" id="KW-0472">Membrane</keyword>
<feature type="transmembrane region" description="Helical" evidence="2">
    <location>
        <begin position="210"/>
        <end position="230"/>
    </location>
</feature>
<gene>
    <name evidence="4" type="ORF">JRO89_XS12G0022600</name>
</gene>
<evidence type="ECO:0000256" key="2">
    <source>
        <dbReference type="SAM" id="Phobius"/>
    </source>
</evidence>
<sequence length="288" mass="31917">MARTVSYITGSQLLSLKRRPNIAIVDVRDDERSYDGHITGSLHYASGSFTDKISNLIQEVKGKDTLVFHCALSQVSLSLSLSLLHQSFSEISSVDGRCRVEYQCDLDGSKSEKENSLLTYCQIDLEYCMILMVRGPTCARRLANYLDEVKEDTGIKNIFVLERGFNGWESSGRPVCRCTDVPCKSETADAFSCKHHGVFGDRAQVCVACLLPLFLVPIVNVLPILFYYILGKIYGLLGWEYRKPERTPPACPYKPAAKKDNTSRVGAEAEPGALESLSKPGTVDGKQD</sequence>
<dbReference type="InterPro" id="IPR001763">
    <property type="entry name" value="Rhodanese-like_dom"/>
</dbReference>
<proteinExistence type="predicted"/>
<dbReference type="Proteomes" id="UP000827721">
    <property type="component" value="Unassembled WGS sequence"/>
</dbReference>
<dbReference type="Pfam" id="PF00581">
    <property type="entry name" value="Rhodanese"/>
    <property type="match status" value="1"/>
</dbReference>
<evidence type="ECO:0000313" key="4">
    <source>
        <dbReference type="EMBL" id="KAH7553529.1"/>
    </source>
</evidence>
<evidence type="ECO:0000313" key="5">
    <source>
        <dbReference type="Proteomes" id="UP000827721"/>
    </source>
</evidence>
<keyword evidence="2" id="KW-1133">Transmembrane helix</keyword>
<dbReference type="InterPro" id="IPR036873">
    <property type="entry name" value="Rhodanese-like_dom_sf"/>
</dbReference>
<dbReference type="PROSITE" id="PS50206">
    <property type="entry name" value="RHODANESE_3"/>
    <property type="match status" value="1"/>
</dbReference>
<dbReference type="PANTHER" id="PTHR10828">
    <property type="entry name" value="M-PHASE INDUCER PHOSPHATASE DUAL SPECIFICITY PHOSPHATASE CDC25"/>
    <property type="match status" value="1"/>
</dbReference>
<comment type="caution">
    <text evidence="4">The sequence shown here is derived from an EMBL/GenBank/DDBJ whole genome shotgun (WGS) entry which is preliminary data.</text>
</comment>
<keyword evidence="5" id="KW-1185">Reference proteome</keyword>
<accession>A0ABQ8HAL3</accession>
<dbReference type="EMBL" id="JAFEMO010000012">
    <property type="protein sequence ID" value="KAH7553529.1"/>
    <property type="molecule type" value="Genomic_DNA"/>
</dbReference>
<protein>
    <recommendedName>
        <fullName evidence="3">Rhodanese domain-containing protein</fullName>
    </recommendedName>
</protein>
<feature type="region of interest" description="Disordered" evidence="1">
    <location>
        <begin position="245"/>
        <end position="288"/>
    </location>
</feature>
<organism evidence="4 5">
    <name type="scientific">Xanthoceras sorbifolium</name>
    <dbReference type="NCBI Taxonomy" id="99658"/>
    <lineage>
        <taxon>Eukaryota</taxon>
        <taxon>Viridiplantae</taxon>
        <taxon>Streptophyta</taxon>
        <taxon>Embryophyta</taxon>
        <taxon>Tracheophyta</taxon>
        <taxon>Spermatophyta</taxon>
        <taxon>Magnoliopsida</taxon>
        <taxon>eudicotyledons</taxon>
        <taxon>Gunneridae</taxon>
        <taxon>Pentapetalae</taxon>
        <taxon>rosids</taxon>
        <taxon>malvids</taxon>
        <taxon>Sapindales</taxon>
        <taxon>Sapindaceae</taxon>
        <taxon>Xanthoceroideae</taxon>
        <taxon>Xanthoceras</taxon>
    </lineage>
</organism>
<dbReference type="PANTHER" id="PTHR10828:SF38">
    <property type="entry name" value="ARSENICAL-RESISTANCE PROTEIN 2-RELATED"/>
    <property type="match status" value="1"/>
</dbReference>
<evidence type="ECO:0000259" key="3">
    <source>
        <dbReference type="PROSITE" id="PS50206"/>
    </source>
</evidence>
<name>A0ABQ8HAL3_9ROSI</name>